<dbReference type="InterPro" id="IPR007527">
    <property type="entry name" value="Znf_SWIM"/>
</dbReference>
<name>A0A8H7ERK7_9FUNG</name>
<keyword evidence="5" id="KW-1185">Reference proteome</keyword>
<evidence type="ECO:0000256" key="2">
    <source>
        <dbReference type="SAM" id="MobiDB-lite"/>
    </source>
</evidence>
<comment type="caution">
    <text evidence="4">The sequence shown here is derived from an EMBL/GenBank/DDBJ whole genome shotgun (WGS) entry which is preliminary data.</text>
</comment>
<sequence length="192" mass="21677">MSTLPWQNFFGTVSFFAINIVRKELKRARENAGNAGNAIAEKKNSCNCKAKMNYKLPCQHMLALVRNGTIDIHLIPQRWYLNYAEDTSTIAGEIQQNTLTLLQCIQNAVENAENNFKKIEIIETINNALDSLKEVPLEDVKLPHVMKQKGRPETTSGKRIESGFETEKRQICKGSQKDDTSFDSNAYVLPGK</sequence>
<reference evidence="4" key="1">
    <citation type="submission" date="2020-01" db="EMBL/GenBank/DDBJ databases">
        <title>Genome Sequencing of Three Apophysomyces-Like Fungal Strains Confirms a Novel Fungal Genus in the Mucoromycota with divergent Burkholderia-like Endosymbiotic Bacteria.</title>
        <authorList>
            <person name="Stajich J.E."/>
            <person name="Macias A.M."/>
            <person name="Carter-House D."/>
            <person name="Lovett B."/>
            <person name="Kasson L.R."/>
            <person name="Berry K."/>
            <person name="Grigoriev I."/>
            <person name="Chang Y."/>
            <person name="Spatafora J."/>
            <person name="Kasson M.T."/>
        </authorList>
    </citation>
    <scope>NUCLEOTIDE SEQUENCE</scope>
    <source>
        <strain evidence="4">NRRL A-21654</strain>
    </source>
</reference>
<organism evidence="4 5">
    <name type="scientific">Apophysomyces ossiformis</name>
    <dbReference type="NCBI Taxonomy" id="679940"/>
    <lineage>
        <taxon>Eukaryota</taxon>
        <taxon>Fungi</taxon>
        <taxon>Fungi incertae sedis</taxon>
        <taxon>Mucoromycota</taxon>
        <taxon>Mucoromycotina</taxon>
        <taxon>Mucoromycetes</taxon>
        <taxon>Mucorales</taxon>
        <taxon>Mucorineae</taxon>
        <taxon>Mucoraceae</taxon>
        <taxon>Apophysomyces</taxon>
    </lineage>
</organism>
<dbReference type="AlphaFoldDB" id="A0A8H7ERK7"/>
<evidence type="ECO:0000313" key="4">
    <source>
        <dbReference type="EMBL" id="KAF7727425.1"/>
    </source>
</evidence>
<keyword evidence="1" id="KW-0479">Metal-binding</keyword>
<accession>A0A8H7ERK7</accession>
<dbReference type="EMBL" id="JABAYA010000057">
    <property type="protein sequence ID" value="KAF7727425.1"/>
    <property type="molecule type" value="Genomic_DNA"/>
</dbReference>
<proteinExistence type="predicted"/>
<feature type="region of interest" description="Disordered" evidence="2">
    <location>
        <begin position="147"/>
        <end position="192"/>
    </location>
</feature>
<feature type="compositionally biased region" description="Basic and acidic residues" evidence="2">
    <location>
        <begin position="150"/>
        <end position="180"/>
    </location>
</feature>
<keyword evidence="1" id="KW-0863">Zinc-finger</keyword>
<evidence type="ECO:0000259" key="3">
    <source>
        <dbReference type="PROSITE" id="PS50966"/>
    </source>
</evidence>
<dbReference type="PROSITE" id="PS50966">
    <property type="entry name" value="ZF_SWIM"/>
    <property type="match status" value="1"/>
</dbReference>
<evidence type="ECO:0000313" key="5">
    <source>
        <dbReference type="Proteomes" id="UP000605846"/>
    </source>
</evidence>
<protein>
    <recommendedName>
        <fullName evidence="3">SWIM-type domain-containing protein</fullName>
    </recommendedName>
</protein>
<gene>
    <name evidence="4" type="ORF">EC973_007589</name>
</gene>
<evidence type="ECO:0000256" key="1">
    <source>
        <dbReference type="PROSITE-ProRule" id="PRU00325"/>
    </source>
</evidence>
<keyword evidence="1" id="KW-0862">Zinc</keyword>
<dbReference type="Proteomes" id="UP000605846">
    <property type="component" value="Unassembled WGS sequence"/>
</dbReference>
<feature type="domain" description="SWIM-type" evidence="3">
    <location>
        <begin position="16"/>
        <end position="69"/>
    </location>
</feature>
<dbReference type="GO" id="GO:0008270">
    <property type="term" value="F:zinc ion binding"/>
    <property type="evidence" value="ECO:0007669"/>
    <property type="project" value="UniProtKB-KW"/>
</dbReference>
<dbReference type="OrthoDB" id="2379842at2759"/>